<keyword evidence="3" id="KW-1185">Reference proteome</keyword>
<feature type="transmembrane region" description="Helical" evidence="1">
    <location>
        <begin position="22"/>
        <end position="44"/>
    </location>
</feature>
<dbReference type="AlphaFoldDB" id="A0A972F9A8"/>
<dbReference type="RefSeq" id="WP_168989297.1">
    <property type="nucleotide sequence ID" value="NZ_CAWPHM010000046.1"/>
</dbReference>
<proteinExistence type="predicted"/>
<keyword evidence="1" id="KW-1133">Transmembrane helix</keyword>
<gene>
    <name evidence="2" type="ORF">GPA21_16975</name>
</gene>
<reference evidence="2" key="1">
    <citation type="submission" date="2019-12" db="EMBL/GenBank/DDBJ databases">
        <title>Comparative genomics gives insights into the taxonomy of the Azoarcus-Aromatoleum group and reveals separate origins of nif in the plant-associated Azoarcus and non-plant-associated Aromatoleum sub-groups.</title>
        <authorList>
            <person name="Lafos M."/>
            <person name="Maluk M."/>
            <person name="Batista M."/>
            <person name="Junghare M."/>
            <person name="Carmona M."/>
            <person name="Faoro H."/>
            <person name="Cruz L.M."/>
            <person name="Battistoni F."/>
            <person name="De Souza E."/>
            <person name="Pedrosa F."/>
            <person name="Chen W.-M."/>
            <person name="Poole P.S."/>
            <person name="Dixon R.A."/>
            <person name="James E.K."/>
        </authorList>
    </citation>
    <scope>NUCLEOTIDE SEQUENCE</scope>
    <source>
        <strain evidence="2">NSC3</strain>
    </source>
</reference>
<evidence type="ECO:0000313" key="2">
    <source>
        <dbReference type="EMBL" id="NMG04648.1"/>
    </source>
</evidence>
<organism evidence="2 3">
    <name type="scientific">Azoarcus taiwanensis</name>
    <dbReference type="NCBI Taxonomy" id="666964"/>
    <lineage>
        <taxon>Bacteria</taxon>
        <taxon>Pseudomonadati</taxon>
        <taxon>Pseudomonadota</taxon>
        <taxon>Betaproteobacteria</taxon>
        <taxon>Rhodocyclales</taxon>
        <taxon>Zoogloeaceae</taxon>
        <taxon>Azoarcus</taxon>
    </lineage>
</organism>
<accession>A0A972F9A8</accession>
<dbReference type="EMBL" id="WTVM01000141">
    <property type="protein sequence ID" value="NMG04648.1"/>
    <property type="molecule type" value="Genomic_DNA"/>
</dbReference>
<dbReference type="InterPro" id="IPR018676">
    <property type="entry name" value="DUF2149"/>
</dbReference>
<name>A0A972F9A8_9RHOO</name>
<keyword evidence="1" id="KW-0812">Transmembrane</keyword>
<evidence type="ECO:0000313" key="3">
    <source>
        <dbReference type="Proteomes" id="UP000599523"/>
    </source>
</evidence>
<protein>
    <submittedName>
        <fullName evidence="2">DUF2149 domain-containing protein</fullName>
    </submittedName>
</protein>
<comment type="caution">
    <text evidence="2">The sequence shown here is derived from an EMBL/GenBank/DDBJ whole genome shotgun (WGS) entry which is preliminary data.</text>
</comment>
<dbReference type="Proteomes" id="UP000599523">
    <property type="component" value="Unassembled WGS sequence"/>
</dbReference>
<evidence type="ECO:0000256" key="1">
    <source>
        <dbReference type="SAM" id="Phobius"/>
    </source>
</evidence>
<dbReference type="Pfam" id="PF09919">
    <property type="entry name" value="DUF2149"/>
    <property type="match status" value="1"/>
</dbReference>
<sequence>MSTLEGRSRLNILGEDDHDDPILSVVNLIDVFLVIIAVLLIVVIENPINPFSSDDVVVIKNPGTDEMEMIVKQGEELTHYKSSGEIGEGKGIRAGVTYRLDDGTLVYVPED</sequence>
<keyword evidence="1" id="KW-0472">Membrane</keyword>